<evidence type="ECO:0000256" key="1">
    <source>
        <dbReference type="ARBA" id="ARBA00009995"/>
    </source>
</evidence>
<organism evidence="7 8">
    <name type="scientific">Diploscapter pachys</name>
    <dbReference type="NCBI Taxonomy" id="2018661"/>
    <lineage>
        <taxon>Eukaryota</taxon>
        <taxon>Metazoa</taxon>
        <taxon>Ecdysozoa</taxon>
        <taxon>Nematoda</taxon>
        <taxon>Chromadorea</taxon>
        <taxon>Rhabditida</taxon>
        <taxon>Rhabditina</taxon>
        <taxon>Rhabditomorpha</taxon>
        <taxon>Rhabditoidea</taxon>
        <taxon>Rhabditidae</taxon>
        <taxon>Diploscapter</taxon>
    </lineage>
</organism>
<evidence type="ECO:0000256" key="5">
    <source>
        <dbReference type="ARBA" id="ARBA00022729"/>
    </source>
</evidence>
<accession>A0A2A2LSD8</accession>
<dbReference type="GO" id="GO:0015020">
    <property type="term" value="F:glucuronosyltransferase activity"/>
    <property type="evidence" value="ECO:0007669"/>
    <property type="project" value="UniProtKB-EC"/>
</dbReference>
<dbReference type="InterPro" id="IPR050271">
    <property type="entry name" value="UDP-glycosyltransferase"/>
</dbReference>
<name>A0A2A2LSD8_9BILA</name>
<comment type="caution">
    <text evidence="7">The sequence shown here is derived from an EMBL/GenBank/DDBJ whole genome shotgun (WGS) entry which is preliminary data.</text>
</comment>
<evidence type="ECO:0000313" key="7">
    <source>
        <dbReference type="EMBL" id="PAV89131.1"/>
    </source>
</evidence>
<dbReference type="OrthoDB" id="5835829at2759"/>
<comment type="catalytic activity">
    <reaction evidence="6">
        <text>glucuronate acceptor + UDP-alpha-D-glucuronate = acceptor beta-D-glucuronoside + UDP + H(+)</text>
        <dbReference type="Rhea" id="RHEA:21032"/>
        <dbReference type="ChEBI" id="CHEBI:15378"/>
        <dbReference type="ChEBI" id="CHEBI:58052"/>
        <dbReference type="ChEBI" id="CHEBI:58223"/>
        <dbReference type="ChEBI" id="CHEBI:132367"/>
        <dbReference type="ChEBI" id="CHEBI:132368"/>
        <dbReference type="EC" id="2.4.1.17"/>
    </reaction>
</comment>
<evidence type="ECO:0000256" key="3">
    <source>
        <dbReference type="ARBA" id="ARBA00022676"/>
    </source>
</evidence>
<dbReference type="AlphaFoldDB" id="A0A2A2LSD8"/>
<dbReference type="EMBL" id="LIAE01006473">
    <property type="protein sequence ID" value="PAV89131.1"/>
    <property type="molecule type" value="Genomic_DNA"/>
</dbReference>
<dbReference type="STRING" id="2018661.A0A2A2LSD8"/>
<comment type="similarity">
    <text evidence="1">Belongs to the UDP-glycosyltransferase family.</text>
</comment>
<dbReference type="InterPro" id="IPR002213">
    <property type="entry name" value="UDP_glucos_trans"/>
</dbReference>
<dbReference type="Proteomes" id="UP000218231">
    <property type="component" value="Unassembled WGS sequence"/>
</dbReference>
<keyword evidence="5" id="KW-0732">Signal</keyword>
<dbReference type="SUPFAM" id="SSF53756">
    <property type="entry name" value="UDP-Glycosyltransferase/glycogen phosphorylase"/>
    <property type="match status" value="1"/>
</dbReference>
<evidence type="ECO:0000313" key="8">
    <source>
        <dbReference type="Proteomes" id="UP000218231"/>
    </source>
</evidence>
<dbReference type="PANTHER" id="PTHR48043:SF73">
    <property type="entry name" value="UDP-GLUCURONOSYLTRANSFERASE"/>
    <property type="match status" value="1"/>
</dbReference>
<evidence type="ECO:0000256" key="6">
    <source>
        <dbReference type="ARBA" id="ARBA00047475"/>
    </source>
</evidence>
<dbReference type="PANTHER" id="PTHR48043">
    <property type="entry name" value="EG:EG0003.4 PROTEIN-RELATED"/>
    <property type="match status" value="1"/>
</dbReference>
<reference evidence="7 8" key="1">
    <citation type="journal article" date="2017" name="Curr. Biol.">
        <title>Genome architecture and evolution of a unichromosomal asexual nematode.</title>
        <authorList>
            <person name="Fradin H."/>
            <person name="Zegar C."/>
            <person name="Gutwein M."/>
            <person name="Lucas J."/>
            <person name="Kovtun M."/>
            <person name="Corcoran D."/>
            <person name="Baugh L.R."/>
            <person name="Kiontke K."/>
            <person name="Gunsalus K."/>
            <person name="Fitch D.H."/>
            <person name="Piano F."/>
        </authorList>
    </citation>
    <scope>NUCLEOTIDE SEQUENCE [LARGE SCALE GENOMIC DNA]</scope>
    <source>
        <strain evidence="7">PF1309</strain>
    </source>
</reference>
<dbReference type="Pfam" id="PF00201">
    <property type="entry name" value="UDPGT"/>
    <property type="match status" value="1"/>
</dbReference>
<dbReference type="Gene3D" id="3.40.50.2000">
    <property type="entry name" value="Glycogen Phosphorylase B"/>
    <property type="match status" value="1"/>
</dbReference>
<keyword evidence="4" id="KW-0808">Transferase</keyword>
<proteinExistence type="inferred from homology"/>
<keyword evidence="8" id="KW-1185">Reference proteome</keyword>
<evidence type="ECO:0000256" key="2">
    <source>
        <dbReference type="ARBA" id="ARBA00012544"/>
    </source>
</evidence>
<keyword evidence="3" id="KW-0328">Glycosyltransferase</keyword>
<dbReference type="EC" id="2.4.1.17" evidence="2"/>
<evidence type="ECO:0000256" key="4">
    <source>
        <dbReference type="ARBA" id="ARBA00022679"/>
    </source>
</evidence>
<gene>
    <name evidence="7" type="ORF">WR25_05265</name>
</gene>
<protein>
    <recommendedName>
        <fullName evidence="2">glucuronosyltransferase</fullName>
        <ecNumber evidence="2">2.4.1.17</ecNumber>
    </recommendedName>
</protein>
<sequence length="314" mass="35381">MPLLELKNGNKTGVTLVKKVILYPGDERSVELTNKVGGTQEESGELNIWKSTLSSSMMEMLGMTADIIKFQCQKMMNDKELLDKLRAEQFDLGIAEPLGICQFVLFDELQIPATIAAESTAPMPMISRIIGEPQLVSNVPAIFAEFGDKMTLAQRAINLAVSLFGFYFANFIFTKELDSIENVVGKKEYAELISRASYVFVNSHPYLDFPFPALPKTVLIGGITVSPKSKNSELSEKWQEILSRRSKNVLISFGSNVRSMDMPEEYRQSFFQMFESMPDTTFIWKFEKKNATIADAYDNVVLTKWMPQTELLGN</sequence>